<dbReference type="EMBL" id="OW152819">
    <property type="protein sequence ID" value="CAH2074684.1"/>
    <property type="molecule type" value="Genomic_DNA"/>
</dbReference>
<organism evidence="2 3">
    <name type="scientific">Iphiclides podalirius</name>
    <name type="common">scarce swallowtail</name>
    <dbReference type="NCBI Taxonomy" id="110791"/>
    <lineage>
        <taxon>Eukaryota</taxon>
        <taxon>Metazoa</taxon>
        <taxon>Ecdysozoa</taxon>
        <taxon>Arthropoda</taxon>
        <taxon>Hexapoda</taxon>
        <taxon>Insecta</taxon>
        <taxon>Pterygota</taxon>
        <taxon>Neoptera</taxon>
        <taxon>Endopterygota</taxon>
        <taxon>Lepidoptera</taxon>
        <taxon>Glossata</taxon>
        <taxon>Ditrysia</taxon>
        <taxon>Papilionoidea</taxon>
        <taxon>Papilionidae</taxon>
        <taxon>Papilioninae</taxon>
        <taxon>Iphiclides</taxon>
    </lineage>
</organism>
<reference evidence="2" key="1">
    <citation type="submission" date="2022-03" db="EMBL/GenBank/DDBJ databases">
        <authorList>
            <person name="Martin H S."/>
        </authorList>
    </citation>
    <scope>NUCLEOTIDE SEQUENCE</scope>
</reference>
<evidence type="ECO:0000313" key="3">
    <source>
        <dbReference type="Proteomes" id="UP000837857"/>
    </source>
</evidence>
<sequence>MLSLQPNKRVSSLLYELIDRLASALKVHFCRESAFRAARDVRGWPWAGGWRVEGRGGRGGAGARLGRGAAASTTATRQSASAAGDRYSETVHSPQSRRYQAAAVACSRVKSSRA</sequence>
<feature type="region of interest" description="Disordered" evidence="1">
    <location>
        <begin position="56"/>
        <end position="95"/>
    </location>
</feature>
<name>A0ABN8J4A2_9NEOP</name>
<evidence type="ECO:0000256" key="1">
    <source>
        <dbReference type="SAM" id="MobiDB-lite"/>
    </source>
</evidence>
<feature type="compositionally biased region" description="Low complexity" evidence="1">
    <location>
        <begin position="66"/>
        <end position="84"/>
    </location>
</feature>
<evidence type="ECO:0000313" key="2">
    <source>
        <dbReference type="EMBL" id="CAH2074684.1"/>
    </source>
</evidence>
<gene>
    <name evidence="2" type="ORF">IPOD504_LOCUS16189</name>
</gene>
<keyword evidence="3" id="KW-1185">Reference proteome</keyword>
<dbReference type="Proteomes" id="UP000837857">
    <property type="component" value="Chromosome 7"/>
</dbReference>
<accession>A0ABN8J4A2</accession>
<proteinExistence type="predicted"/>
<feature type="non-terminal residue" evidence="2">
    <location>
        <position position="114"/>
    </location>
</feature>
<protein>
    <submittedName>
        <fullName evidence="2">Uncharacterized protein</fullName>
    </submittedName>
</protein>